<evidence type="ECO:0000313" key="1">
    <source>
        <dbReference type="EMBL" id="CAG9184017.1"/>
    </source>
</evidence>
<evidence type="ECO:0000313" key="2">
    <source>
        <dbReference type="Proteomes" id="UP000706525"/>
    </source>
</evidence>
<comment type="caution">
    <text evidence="1">The sequence shown here is derived from an EMBL/GenBank/DDBJ whole genome shotgun (WGS) entry which is preliminary data.</text>
</comment>
<protein>
    <submittedName>
        <fullName evidence="1">Uncharacterized protein</fullName>
    </submittedName>
</protein>
<dbReference type="EMBL" id="CAJZAG010000012">
    <property type="protein sequence ID" value="CAG9184017.1"/>
    <property type="molecule type" value="Genomic_DNA"/>
</dbReference>
<organism evidence="1 2">
    <name type="scientific">Cupriavidus pampae</name>
    <dbReference type="NCBI Taxonomy" id="659251"/>
    <lineage>
        <taxon>Bacteria</taxon>
        <taxon>Pseudomonadati</taxon>
        <taxon>Pseudomonadota</taxon>
        <taxon>Betaproteobacteria</taxon>
        <taxon>Burkholderiales</taxon>
        <taxon>Burkholderiaceae</taxon>
        <taxon>Cupriavidus</taxon>
    </lineage>
</organism>
<accession>A0ABM8XUK7</accession>
<gene>
    <name evidence="1" type="ORF">LMG32289_05487</name>
</gene>
<reference evidence="1 2" key="1">
    <citation type="submission" date="2021-08" db="EMBL/GenBank/DDBJ databases">
        <authorList>
            <person name="Peeters C."/>
        </authorList>
    </citation>
    <scope>NUCLEOTIDE SEQUENCE [LARGE SCALE GENOMIC DNA]</scope>
    <source>
        <strain evidence="1 2">LMG 32289</strain>
    </source>
</reference>
<proteinExistence type="predicted"/>
<name>A0ABM8XUK7_9BURK</name>
<dbReference type="Proteomes" id="UP000706525">
    <property type="component" value="Unassembled WGS sequence"/>
</dbReference>
<dbReference type="RefSeq" id="WP_223994119.1">
    <property type="nucleotide sequence ID" value="NZ_CAJZAG010000012.1"/>
</dbReference>
<keyword evidence="2" id="KW-1185">Reference proteome</keyword>
<sequence>MSRRMQQRMRLLQQAAHTTPTPGVETDAYSDLIRHAGGSLQSAGPEKYREGLQVQFGTVYLPERAPYGMHGYALYRIGANRVTEYLCAGSPYHGHQIPLVWADYDAARRLAAQLGCSVAYASRSDGVCAVGYLRDHDVARFGNKGVPVKVPRAVFGDRVMA</sequence>